<evidence type="ECO:0000313" key="6">
    <source>
        <dbReference type="Proteomes" id="UP001153269"/>
    </source>
</evidence>
<proteinExistence type="predicted"/>
<sequence>MTTVEDTGEYICDTEDDSVAFLVTITEQLVTLTRPENTPDELESFAGKPIVMEINVSRPNAEVRWWLDGKEVEESSNVTMAEDGLIRRLTIHAPIPAGFWKIHLRRC</sequence>
<dbReference type="PANTHER" id="PTHR35971:SF3">
    <property type="entry name" value="OBSCURIN-LIKE PROTEIN 1 ISOFORM X1"/>
    <property type="match status" value="1"/>
</dbReference>
<keyword evidence="3" id="KW-0597">Phosphoprotein</keyword>
<evidence type="ECO:0000256" key="1">
    <source>
        <dbReference type="ARBA" id="ARBA00004496"/>
    </source>
</evidence>
<organism evidence="5 6">
    <name type="scientific">Pleuronectes platessa</name>
    <name type="common">European plaice</name>
    <dbReference type="NCBI Taxonomy" id="8262"/>
    <lineage>
        <taxon>Eukaryota</taxon>
        <taxon>Metazoa</taxon>
        <taxon>Chordata</taxon>
        <taxon>Craniata</taxon>
        <taxon>Vertebrata</taxon>
        <taxon>Euteleostomi</taxon>
        <taxon>Actinopterygii</taxon>
        <taxon>Neopterygii</taxon>
        <taxon>Teleostei</taxon>
        <taxon>Neoteleostei</taxon>
        <taxon>Acanthomorphata</taxon>
        <taxon>Carangaria</taxon>
        <taxon>Pleuronectiformes</taxon>
        <taxon>Pleuronectoidei</taxon>
        <taxon>Pleuronectidae</taxon>
        <taxon>Pleuronectes</taxon>
    </lineage>
</organism>
<dbReference type="AlphaFoldDB" id="A0A9N7Y9F3"/>
<dbReference type="InterPro" id="IPR052385">
    <property type="entry name" value="Obscurin/Obscurin-like_Reg"/>
</dbReference>
<name>A0A9N7Y9F3_PLEPL</name>
<dbReference type="PANTHER" id="PTHR35971">
    <property type="entry name" value="SI:DKEY-31G6.6"/>
    <property type="match status" value="1"/>
</dbReference>
<evidence type="ECO:0000256" key="4">
    <source>
        <dbReference type="ARBA" id="ARBA00023157"/>
    </source>
</evidence>
<gene>
    <name evidence="5" type="ORF">PLEPLA_LOCUS5333</name>
</gene>
<protein>
    <recommendedName>
        <fullName evidence="7">Ig-like domain-containing protein</fullName>
    </recommendedName>
</protein>
<evidence type="ECO:0000256" key="2">
    <source>
        <dbReference type="ARBA" id="ARBA00022490"/>
    </source>
</evidence>
<comment type="caution">
    <text evidence="5">The sequence shown here is derived from an EMBL/GenBank/DDBJ whole genome shotgun (WGS) entry which is preliminary data.</text>
</comment>
<keyword evidence="6" id="KW-1185">Reference proteome</keyword>
<keyword evidence="2" id="KW-0963">Cytoplasm</keyword>
<dbReference type="EMBL" id="CADEAL010000269">
    <property type="protein sequence ID" value="CAB1417528.1"/>
    <property type="molecule type" value="Genomic_DNA"/>
</dbReference>
<reference evidence="5" key="1">
    <citation type="submission" date="2020-03" db="EMBL/GenBank/DDBJ databases">
        <authorList>
            <person name="Weist P."/>
        </authorList>
    </citation>
    <scope>NUCLEOTIDE SEQUENCE</scope>
</reference>
<evidence type="ECO:0000313" key="5">
    <source>
        <dbReference type="EMBL" id="CAB1417528.1"/>
    </source>
</evidence>
<comment type="subcellular location">
    <subcellularLocation>
        <location evidence="1">Cytoplasm</location>
    </subcellularLocation>
</comment>
<evidence type="ECO:0000256" key="3">
    <source>
        <dbReference type="ARBA" id="ARBA00022553"/>
    </source>
</evidence>
<keyword evidence="4" id="KW-1015">Disulfide bond</keyword>
<dbReference type="Gene3D" id="2.60.40.10">
    <property type="entry name" value="Immunoglobulins"/>
    <property type="match status" value="1"/>
</dbReference>
<dbReference type="Proteomes" id="UP001153269">
    <property type="component" value="Unassembled WGS sequence"/>
</dbReference>
<evidence type="ECO:0008006" key="7">
    <source>
        <dbReference type="Google" id="ProtNLM"/>
    </source>
</evidence>
<dbReference type="InterPro" id="IPR013783">
    <property type="entry name" value="Ig-like_fold"/>
</dbReference>
<dbReference type="InterPro" id="IPR036179">
    <property type="entry name" value="Ig-like_dom_sf"/>
</dbReference>
<dbReference type="SUPFAM" id="SSF48726">
    <property type="entry name" value="Immunoglobulin"/>
    <property type="match status" value="1"/>
</dbReference>
<dbReference type="GO" id="GO:0005737">
    <property type="term" value="C:cytoplasm"/>
    <property type="evidence" value="ECO:0007669"/>
    <property type="project" value="UniProtKB-SubCell"/>
</dbReference>
<accession>A0A9N7Y9F3</accession>